<evidence type="ECO:0000313" key="2">
    <source>
        <dbReference type="Proteomes" id="UP000185904"/>
    </source>
</evidence>
<dbReference type="AlphaFoldDB" id="A0A178CZ07"/>
<dbReference type="Proteomes" id="UP000185904">
    <property type="component" value="Unassembled WGS sequence"/>
</dbReference>
<protein>
    <submittedName>
        <fullName evidence="1">Uncharacterized protein</fullName>
    </submittedName>
</protein>
<dbReference type="EMBL" id="LVCJ01000040">
    <property type="protein sequence ID" value="OAL34363.1"/>
    <property type="molecule type" value="Genomic_DNA"/>
</dbReference>
<evidence type="ECO:0000313" key="1">
    <source>
        <dbReference type="EMBL" id="OAL34363.1"/>
    </source>
</evidence>
<keyword evidence="2" id="KW-1185">Reference proteome</keyword>
<comment type="caution">
    <text evidence="1">The sequence shown here is derived from an EMBL/GenBank/DDBJ whole genome shotgun (WGS) entry which is preliminary data.</text>
</comment>
<dbReference type="RefSeq" id="XP_022499375.1">
    <property type="nucleotide sequence ID" value="XM_022644707.1"/>
</dbReference>
<sequence length="125" mass="13274">MFDLELVREEVNWLPVDVAELVVPVTDATGVSVLVVSDPLDVVPLVALEGEADPPAVVESEDDTKSTALELDVLGDSVEAVADVAAVAEVVQDRLVEIEAVVTVVELAIVDWGLLVWFTSCPAHD</sequence>
<dbReference type="GeneID" id="34589831"/>
<gene>
    <name evidence="1" type="ORF">AYO20_06416</name>
</gene>
<name>A0A178CZ07_9EURO</name>
<proteinExistence type="predicted"/>
<accession>A0A178CZ07</accession>
<organism evidence="1 2">
    <name type="scientific">Fonsecaea nubica</name>
    <dbReference type="NCBI Taxonomy" id="856822"/>
    <lineage>
        <taxon>Eukaryota</taxon>
        <taxon>Fungi</taxon>
        <taxon>Dikarya</taxon>
        <taxon>Ascomycota</taxon>
        <taxon>Pezizomycotina</taxon>
        <taxon>Eurotiomycetes</taxon>
        <taxon>Chaetothyriomycetidae</taxon>
        <taxon>Chaetothyriales</taxon>
        <taxon>Herpotrichiellaceae</taxon>
        <taxon>Fonsecaea</taxon>
    </lineage>
</organism>
<reference evidence="1 2" key="1">
    <citation type="submission" date="2016-03" db="EMBL/GenBank/DDBJ databases">
        <title>The draft genome sequence of Fonsecaea nubica causative agent of cutaneous subcutaneous infection in human host.</title>
        <authorList>
            <person name="Costa F."/>
            <person name="Sybren D.H."/>
            <person name="Raittz R.T."/>
            <person name="Weiss V.A."/>
            <person name="Leao A.C."/>
            <person name="Gomes R."/>
            <person name="De Souza E.M."/>
            <person name="Pedrosa F.O."/>
            <person name="Steffens M.B."/>
            <person name="Bombassaro A."/>
            <person name="Tadra-Sfeir M.Z."/>
            <person name="Moreno L.F."/>
            <person name="Najafzadeh M.J."/>
            <person name="Felipe M.S."/>
            <person name="Teixeira M."/>
            <person name="Sun J."/>
            <person name="Xi L."/>
            <person name="Castro M.A."/>
            <person name="Vicente V.A."/>
        </authorList>
    </citation>
    <scope>NUCLEOTIDE SEQUENCE [LARGE SCALE GENOMIC DNA]</scope>
    <source>
        <strain evidence="1 2">CBS 269.64</strain>
    </source>
</reference>